<evidence type="ECO:0000313" key="2">
    <source>
        <dbReference type="Proteomes" id="UP001626550"/>
    </source>
</evidence>
<name>A0ABD2PIR4_9PLAT</name>
<evidence type="ECO:0000313" key="1">
    <source>
        <dbReference type="EMBL" id="KAL3307306.1"/>
    </source>
</evidence>
<protein>
    <submittedName>
        <fullName evidence="1">Uncharacterized protein</fullName>
    </submittedName>
</protein>
<proteinExistence type="predicted"/>
<sequence length="75" mass="8515">MTEIEMDDEDSLGKEDQMLPIRTQKAAMTGADQENPIASMSALHIKLGLTIKADRIVKKVRYLGAEYFESHQEIY</sequence>
<keyword evidence="2" id="KW-1185">Reference proteome</keyword>
<dbReference type="AlphaFoldDB" id="A0ABD2PIR4"/>
<reference evidence="1 2" key="1">
    <citation type="submission" date="2024-11" db="EMBL/GenBank/DDBJ databases">
        <title>Adaptive evolution of stress response genes in parasites aligns with host niche diversity.</title>
        <authorList>
            <person name="Hahn C."/>
            <person name="Resl P."/>
        </authorList>
    </citation>
    <scope>NUCLEOTIDE SEQUENCE [LARGE SCALE GENOMIC DNA]</scope>
    <source>
        <strain evidence="1">EGGRZ-B1_66</strain>
        <tissue evidence="1">Body</tissue>
    </source>
</reference>
<gene>
    <name evidence="1" type="ORF">Ciccas_014184</name>
</gene>
<comment type="caution">
    <text evidence="1">The sequence shown here is derived from an EMBL/GenBank/DDBJ whole genome shotgun (WGS) entry which is preliminary data.</text>
</comment>
<accession>A0ABD2PIR4</accession>
<dbReference type="Proteomes" id="UP001626550">
    <property type="component" value="Unassembled WGS sequence"/>
</dbReference>
<dbReference type="EMBL" id="JBJKFK010007716">
    <property type="protein sequence ID" value="KAL3307306.1"/>
    <property type="molecule type" value="Genomic_DNA"/>
</dbReference>
<organism evidence="1 2">
    <name type="scientific">Cichlidogyrus casuarinus</name>
    <dbReference type="NCBI Taxonomy" id="1844966"/>
    <lineage>
        <taxon>Eukaryota</taxon>
        <taxon>Metazoa</taxon>
        <taxon>Spiralia</taxon>
        <taxon>Lophotrochozoa</taxon>
        <taxon>Platyhelminthes</taxon>
        <taxon>Monogenea</taxon>
        <taxon>Monopisthocotylea</taxon>
        <taxon>Dactylogyridea</taxon>
        <taxon>Ancyrocephalidae</taxon>
        <taxon>Cichlidogyrus</taxon>
    </lineage>
</organism>